<evidence type="ECO:0000256" key="3">
    <source>
        <dbReference type="ARBA" id="ARBA00022676"/>
    </source>
</evidence>
<keyword evidence="4 6" id="KW-0808">Transferase</keyword>
<dbReference type="PANTHER" id="PTHR43179">
    <property type="entry name" value="RHAMNOSYLTRANSFERASE WBBL"/>
    <property type="match status" value="1"/>
</dbReference>
<feature type="region of interest" description="Disordered" evidence="5">
    <location>
        <begin position="1"/>
        <end position="37"/>
    </location>
</feature>
<dbReference type="OrthoDB" id="3180470at2"/>
<gene>
    <name evidence="6" type="ordered locus">Gobs_0434</name>
</gene>
<reference evidence="6 7" key="1">
    <citation type="journal article" date="2010" name="Stand. Genomic Sci.">
        <title>Complete genome sequence of Geodermatophilus obscurus type strain (G-20).</title>
        <authorList>
            <person name="Ivanova N."/>
            <person name="Sikorski J."/>
            <person name="Jando M."/>
            <person name="Munk C."/>
            <person name="Lapidus A."/>
            <person name="Glavina Del Rio T."/>
            <person name="Copeland A."/>
            <person name="Tice H."/>
            <person name="Cheng J.-F."/>
            <person name="Lucas S."/>
            <person name="Chen F."/>
            <person name="Nolan M."/>
            <person name="Bruce D."/>
            <person name="Goodwin L."/>
            <person name="Pitluck S."/>
            <person name="Mavromatis K."/>
            <person name="Mikhailova N."/>
            <person name="Pati A."/>
            <person name="Chen A."/>
            <person name="Palaniappan K."/>
            <person name="Land M."/>
            <person name="Hauser L."/>
            <person name="Chang Y.-J."/>
            <person name="Jeffries C.D."/>
            <person name="Meincke L."/>
            <person name="Brettin T."/>
            <person name="Detter J.C."/>
            <person name="Detter J.C."/>
            <person name="Rohde M."/>
            <person name="Goeker M."/>
            <person name="Bristow J."/>
            <person name="Eisen J.A."/>
            <person name="Markowitz V."/>
            <person name="Hugenholtz P."/>
            <person name="Kyrpides N.C."/>
            <person name="Klenk H.-P."/>
        </authorList>
    </citation>
    <scope>NUCLEOTIDE SEQUENCE [LARGE SCALE GENOMIC DNA]</scope>
    <source>
        <strain evidence="7">ATCC 25078 / DSM 43160 / JCM 3152 / KCC A-0152 / KCTC 9177 / NBRC 13315 / NRRL B-3577 / G-20</strain>
    </source>
</reference>
<dbReference type="Proteomes" id="UP000001382">
    <property type="component" value="Chromosome"/>
</dbReference>
<comment type="similarity">
    <text evidence="2">Belongs to the glycosyltransferase 2 family.</text>
</comment>
<accession>D2S5Z9</accession>
<dbReference type="RefSeq" id="WP_012946657.1">
    <property type="nucleotide sequence ID" value="NC_013757.1"/>
</dbReference>
<feature type="compositionally biased region" description="Low complexity" evidence="5">
    <location>
        <begin position="19"/>
        <end position="33"/>
    </location>
</feature>
<dbReference type="eggNOG" id="COG1216">
    <property type="taxonomic scope" value="Bacteria"/>
</dbReference>
<evidence type="ECO:0000313" key="7">
    <source>
        <dbReference type="Proteomes" id="UP000001382"/>
    </source>
</evidence>
<comment type="pathway">
    <text evidence="1">Cell wall biogenesis; cell wall polysaccharide biosynthesis.</text>
</comment>
<evidence type="ECO:0000256" key="4">
    <source>
        <dbReference type="ARBA" id="ARBA00022679"/>
    </source>
</evidence>
<keyword evidence="7" id="KW-1185">Reference proteome</keyword>
<name>D2S5Z9_GEOOG</name>
<dbReference type="EMBL" id="CP001867">
    <property type="protein sequence ID" value="ADB73216.1"/>
    <property type="molecule type" value="Genomic_DNA"/>
</dbReference>
<organism evidence="6 7">
    <name type="scientific">Geodermatophilus obscurus (strain ATCC 25078 / DSM 43160 / JCM 3152 / CCUG 61914 / KCC A-0152 / KCTC 9177 / NBRC 13315 / NRRL B-3577 / G-20)</name>
    <dbReference type="NCBI Taxonomy" id="526225"/>
    <lineage>
        <taxon>Bacteria</taxon>
        <taxon>Bacillati</taxon>
        <taxon>Actinomycetota</taxon>
        <taxon>Actinomycetes</taxon>
        <taxon>Geodermatophilales</taxon>
        <taxon>Geodermatophilaceae</taxon>
        <taxon>Geodermatophilus</taxon>
    </lineage>
</organism>
<protein>
    <submittedName>
        <fullName evidence="6">Glycosyl transferase family 2</fullName>
    </submittedName>
</protein>
<dbReference type="Pfam" id="PF13641">
    <property type="entry name" value="Glyco_tranf_2_3"/>
    <property type="match status" value="1"/>
</dbReference>
<keyword evidence="3" id="KW-0328">Glycosyltransferase</keyword>
<proteinExistence type="inferred from homology"/>
<evidence type="ECO:0000313" key="6">
    <source>
        <dbReference type="EMBL" id="ADB73216.1"/>
    </source>
</evidence>
<dbReference type="SUPFAM" id="SSF53448">
    <property type="entry name" value="Nucleotide-diphospho-sugar transferases"/>
    <property type="match status" value="1"/>
</dbReference>
<sequence>MNPERVIEQPAPAGPTPLREAPSPAGGPAGPRAFRPRRVLAVDLGTGAVEYPDPDRRPEHPDARVLVRWLGEQVDVVEVTAPDAEVAAAAADAVWASSRAEVLAVAERIGVPAPTSAEDLLAARPDAPSTAGLPTHRPLVTVTIASLRNVEPTIACVRRILTSSWEPLEVVVVDNDANGEPLRTAVEAAFGDDERVRWVHEPRQGLSFARNAGLEAARGEIVVFTDDDVLVDHRWLERLVAAFDATEGVACVTGAILPAEQETQAQVFLEEYGGFHKGFQRQVFNLTTHRRDTPLYPYDSGQFGSGANMAFRREALREMGAFPLDLGAGTVAHGGEDLDVLRRAITAGHTVVYEPAALMWHYHRRSMEALRKQMYRYGVGLSATVTKWLLEDRAVAVEVLRRIPRGVLHVARPGSAKNSGKSAEFPTVLTLLELLGVLYGPIAYLRSRRRTPQRVAAGTR</sequence>
<evidence type="ECO:0000256" key="1">
    <source>
        <dbReference type="ARBA" id="ARBA00004776"/>
    </source>
</evidence>
<dbReference type="KEGG" id="gob:Gobs_0434"/>
<dbReference type="HOGENOM" id="CLU_025996_19_9_11"/>
<dbReference type="STRING" id="526225.Gobs_0434"/>
<dbReference type="AlphaFoldDB" id="D2S5Z9"/>
<dbReference type="Gene3D" id="3.90.550.10">
    <property type="entry name" value="Spore Coat Polysaccharide Biosynthesis Protein SpsA, Chain A"/>
    <property type="match status" value="1"/>
</dbReference>
<evidence type="ECO:0000256" key="2">
    <source>
        <dbReference type="ARBA" id="ARBA00006739"/>
    </source>
</evidence>
<dbReference type="InterPro" id="IPR029044">
    <property type="entry name" value="Nucleotide-diphossugar_trans"/>
</dbReference>
<evidence type="ECO:0000256" key="5">
    <source>
        <dbReference type="SAM" id="MobiDB-lite"/>
    </source>
</evidence>
<reference evidence="7" key="2">
    <citation type="submission" date="2010-01" db="EMBL/GenBank/DDBJ databases">
        <title>The complete genome of Geodermatophilus obscurus DSM 43160.</title>
        <authorList>
            <consortium name="US DOE Joint Genome Institute (JGI-PGF)"/>
            <person name="Lucas S."/>
            <person name="Copeland A."/>
            <person name="Lapidus A."/>
            <person name="Glavina del Rio T."/>
            <person name="Dalin E."/>
            <person name="Tice H."/>
            <person name="Bruce D."/>
            <person name="Goodwin L."/>
            <person name="Pitluck S."/>
            <person name="Kyrpides N."/>
            <person name="Mavromatis K."/>
            <person name="Ivanova N."/>
            <person name="Munk A.C."/>
            <person name="Brettin T."/>
            <person name="Detter J.C."/>
            <person name="Han C."/>
            <person name="Larimer F."/>
            <person name="Land M."/>
            <person name="Hauser L."/>
            <person name="Markowitz V."/>
            <person name="Cheng J.-F."/>
            <person name="Hugenholtz P."/>
            <person name="Woyke T."/>
            <person name="Wu D."/>
            <person name="Jando M."/>
            <person name="Schneider S."/>
            <person name="Klenk H.-P."/>
            <person name="Eisen J.A."/>
        </authorList>
    </citation>
    <scope>NUCLEOTIDE SEQUENCE [LARGE SCALE GENOMIC DNA]</scope>
    <source>
        <strain evidence="7">ATCC 25078 / DSM 43160 / JCM 3152 / KCC A-0152 / KCTC 9177 / NBRC 13315 / NRRL B-3577 / G-20</strain>
    </source>
</reference>
<dbReference type="CDD" id="cd00761">
    <property type="entry name" value="Glyco_tranf_GTA_type"/>
    <property type="match status" value="1"/>
</dbReference>
<dbReference type="GO" id="GO:0016757">
    <property type="term" value="F:glycosyltransferase activity"/>
    <property type="evidence" value="ECO:0007669"/>
    <property type="project" value="UniProtKB-KW"/>
</dbReference>
<dbReference type="PANTHER" id="PTHR43179:SF12">
    <property type="entry name" value="GALACTOFURANOSYLTRANSFERASE GLFT2"/>
    <property type="match status" value="1"/>
</dbReference>
<dbReference type="CAZy" id="GT2">
    <property type="family name" value="Glycosyltransferase Family 2"/>
</dbReference>